<dbReference type="EMBL" id="JACHIP010000005">
    <property type="protein sequence ID" value="MBB5058915.1"/>
    <property type="molecule type" value="Genomic_DNA"/>
</dbReference>
<dbReference type="RefSeq" id="WP_184219489.1">
    <property type="nucleotide sequence ID" value="NZ_JACHIP010000005.1"/>
</dbReference>
<evidence type="ECO:0000256" key="1">
    <source>
        <dbReference type="SAM" id="SignalP"/>
    </source>
</evidence>
<dbReference type="Proteomes" id="UP000540989">
    <property type="component" value="Unassembled WGS sequence"/>
</dbReference>
<reference evidence="2 3" key="1">
    <citation type="submission" date="2020-08" db="EMBL/GenBank/DDBJ databases">
        <title>Genomic Encyclopedia of Type Strains, Phase IV (KMG-V): Genome sequencing to study the core and pangenomes of soil and plant-associated prokaryotes.</title>
        <authorList>
            <person name="Whitman W."/>
        </authorList>
    </citation>
    <scope>NUCLEOTIDE SEQUENCE [LARGE SCALE GENOMIC DNA]</scope>
    <source>
        <strain evidence="2 3">M8UP14</strain>
    </source>
</reference>
<protein>
    <submittedName>
        <fullName evidence="2">Uncharacterized protein</fullName>
    </submittedName>
</protein>
<feature type="signal peptide" evidence="1">
    <location>
        <begin position="1"/>
        <end position="25"/>
    </location>
</feature>
<evidence type="ECO:0000313" key="2">
    <source>
        <dbReference type="EMBL" id="MBB5058915.1"/>
    </source>
</evidence>
<proteinExistence type="predicted"/>
<organism evidence="2 3">
    <name type="scientific">Granulicella aggregans</name>
    <dbReference type="NCBI Taxonomy" id="474949"/>
    <lineage>
        <taxon>Bacteria</taxon>
        <taxon>Pseudomonadati</taxon>
        <taxon>Acidobacteriota</taxon>
        <taxon>Terriglobia</taxon>
        <taxon>Terriglobales</taxon>
        <taxon>Acidobacteriaceae</taxon>
        <taxon>Granulicella</taxon>
    </lineage>
</organism>
<keyword evidence="1" id="KW-0732">Signal</keyword>
<gene>
    <name evidence="2" type="ORF">HDF16_003638</name>
</gene>
<sequence>MTIRPKYFLSLSALSVSLASSLSFAQLQSSSVASITPVAASAQTAVPALVPFSGIAVDREGRALSSETAMTFLLFKDQTGGEPIYTETQTVVPYSDGHYTVRLGSTRSSGIPLDLFGSGEVRWLEVQVTGQPTQPRTLFTSVPYALKAADAATLGGYPASAFVLAGQTGQSSSAPAGVKSAITPAAVTNVTTSLGGKPGTIPTFTTSNNIESSNIFVNATGLGIGRLPAAMLDVNGNAVIRGSLGFSRSADATTTKAFPSFPFYFQSSVHNSSSNSNVLPFFQIETEPTGNNTASTGATMNFLYYSGIGGAGPQETGFFLNPNGTLHFSPAQIFPGGTGTGNAVCIAANGGFGGGGTTFIAPNFTVPAGGGCTAWSGFTKTASTVVLTTGGTGCVSTDGKKLTLSVTSADPDFLGVGTIASDYIQLTRPSATGTFTSGSDEGYFNGSAVQTSCTASLLQLDENND</sequence>
<comment type="caution">
    <text evidence="2">The sequence shown here is derived from an EMBL/GenBank/DDBJ whole genome shotgun (WGS) entry which is preliminary data.</text>
</comment>
<keyword evidence="3" id="KW-1185">Reference proteome</keyword>
<dbReference type="AlphaFoldDB" id="A0A7W7ZFD8"/>
<name>A0A7W7ZFD8_9BACT</name>
<evidence type="ECO:0000313" key="3">
    <source>
        <dbReference type="Proteomes" id="UP000540989"/>
    </source>
</evidence>
<feature type="chain" id="PRO_5030843287" evidence="1">
    <location>
        <begin position="26"/>
        <end position="465"/>
    </location>
</feature>
<accession>A0A7W7ZFD8</accession>